<proteinExistence type="predicted"/>
<evidence type="ECO:0000313" key="2">
    <source>
        <dbReference type="Proteomes" id="UP000499080"/>
    </source>
</evidence>
<keyword evidence="2" id="KW-1185">Reference proteome</keyword>
<reference evidence="1 2" key="1">
    <citation type="journal article" date="2019" name="Sci. Rep.">
        <title>Orb-weaving spider Araneus ventricosus genome elucidates the spidroin gene catalogue.</title>
        <authorList>
            <person name="Kono N."/>
            <person name="Nakamura H."/>
            <person name="Ohtoshi R."/>
            <person name="Moran D.A.P."/>
            <person name="Shinohara A."/>
            <person name="Yoshida Y."/>
            <person name="Fujiwara M."/>
            <person name="Mori M."/>
            <person name="Tomita M."/>
            <person name="Arakawa K."/>
        </authorList>
    </citation>
    <scope>NUCLEOTIDE SEQUENCE [LARGE SCALE GENOMIC DNA]</scope>
</reference>
<sequence length="101" mass="11148">MQPLFAALASLVESRKYVVTGRLICARLTSFSSLPLYSECRIAAHCSASSDVRPSDPIKTLRNVLWPRWGSEISARGVGLQVFWTARRYGVSLESRTQCGG</sequence>
<dbReference type="AlphaFoldDB" id="A0A4Y2HPX4"/>
<comment type="caution">
    <text evidence="1">The sequence shown here is derived from an EMBL/GenBank/DDBJ whole genome shotgun (WGS) entry which is preliminary data.</text>
</comment>
<evidence type="ECO:0000313" key="1">
    <source>
        <dbReference type="EMBL" id="GBM67411.1"/>
    </source>
</evidence>
<protein>
    <submittedName>
        <fullName evidence="1">Uncharacterized protein</fullName>
    </submittedName>
</protein>
<organism evidence="1 2">
    <name type="scientific">Araneus ventricosus</name>
    <name type="common">Orbweaver spider</name>
    <name type="synonym">Epeira ventricosa</name>
    <dbReference type="NCBI Taxonomy" id="182803"/>
    <lineage>
        <taxon>Eukaryota</taxon>
        <taxon>Metazoa</taxon>
        <taxon>Ecdysozoa</taxon>
        <taxon>Arthropoda</taxon>
        <taxon>Chelicerata</taxon>
        <taxon>Arachnida</taxon>
        <taxon>Araneae</taxon>
        <taxon>Araneomorphae</taxon>
        <taxon>Entelegynae</taxon>
        <taxon>Araneoidea</taxon>
        <taxon>Araneidae</taxon>
        <taxon>Araneus</taxon>
    </lineage>
</organism>
<dbReference type="Proteomes" id="UP000499080">
    <property type="component" value="Unassembled WGS sequence"/>
</dbReference>
<name>A0A4Y2HPX4_ARAVE</name>
<accession>A0A4Y2HPX4</accession>
<gene>
    <name evidence="1" type="ORF">AVEN_188008_1</name>
</gene>
<dbReference type="EMBL" id="BGPR01002082">
    <property type="protein sequence ID" value="GBM67411.1"/>
    <property type="molecule type" value="Genomic_DNA"/>
</dbReference>